<dbReference type="SUPFAM" id="SSF53328">
    <property type="entry name" value="Formyltransferase"/>
    <property type="match status" value="1"/>
</dbReference>
<organism evidence="3">
    <name type="scientific">Candidatus Kentrum sp. UNK</name>
    <dbReference type="NCBI Taxonomy" id="2126344"/>
    <lineage>
        <taxon>Bacteria</taxon>
        <taxon>Pseudomonadati</taxon>
        <taxon>Pseudomonadota</taxon>
        <taxon>Gammaproteobacteria</taxon>
        <taxon>Candidatus Kentrum</taxon>
    </lineage>
</organism>
<dbReference type="SUPFAM" id="SSF50486">
    <property type="entry name" value="FMT C-terminal domain-like"/>
    <property type="match status" value="1"/>
</dbReference>
<evidence type="ECO:0000259" key="1">
    <source>
        <dbReference type="Pfam" id="PF02911"/>
    </source>
</evidence>
<gene>
    <name evidence="2" type="ORF">BECKUNK1418G_GA0071005_10011</name>
    <name evidence="3" type="ORF">BECKUNK1418H_GA0071006_101139</name>
</gene>
<reference evidence="3" key="1">
    <citation type="submission" date="2019-02" db="EMBL/GenBank/DDBJ databases">
        <authorList>
            <person name="Gruber-Vodicka R. H."/>
            <person name="Seah K. B. B."/>
        </authorList>
    </citation>
    <scope>NUCLEOTIDE SEQUENCE</scope>
    <source>
        <strain evidence="3">BECK_BY19</strain>
        <strain evidence="2">BECK_BY8</strain>
    </source>
</reference>
<evidence type="ECO:0000313" key="3">
    <source>
        <dbReference type="EMBL" id="VFK69196.1"/>
    </source>
</evidence>
<dbReference type="InterPro" id="IPR005793">
    <property type="entry name" value="Formyl_trans_C"/>
</dbReference>
<dbReference type="AlphaFoldDB" id="A0A451AT42"/>
<dbReference type="InterPro" id="IPR047180">
    <property type="entry name" value="HoxX-like"/>
</dbReference>
<evidence type="ECO:0000313" key="2">
    <source>
        <dbReference type="EMBL" id="VFK57744.1"/>
    </source>
</evidence>
<dbReference type="InterPro" id="IPR036477">
    <property type="entry name" value="Formyl_transf_N_sf"/>
</dbReference>
<protein>
    <submittedName>
        <fullName evidence="3">Formyl transferase, C-terminal domain</fullName>
    </submittedName>
</protein>
<dbReference type="GO" id="GO:0016740">
    <property type="term" value="F:transferase activity"/>
    <property type="evidence" value="ECO:0007669"/>
    <property type="project" value="UniProtKB-KW"/>
</dbReference>
<sequence>MDWAMMEDVEEWGVTALQAADIMDAGDIWASRTFKRRPVNKARMYRHEIMAAGMEVILDTIRRFTTGIYFPETLDYTDPDTKGKLRPMMTQKDRRIDWQWDDVDAIIRKVYSADNQPGVLDVLFDEEYYLYGVHREGKLLGNPGEVIARRQDAICIAAIDGAVWISHLRKQNTETGRSFKYPRLRKIARLR</sequence>
<dbReference type="EMBL" id="CAADFZ010000001">
    <property type="protein sequence ID" value="VFK57744.1"/>
    <property type="molecule type" value="Genomic_DNA"/>
</dbReference>
<dbReference type="Pfam" id="PF02911">
    <property type="entry name" value="Formyl_trans_C"/>
    <property type="match status" value="1"/>
</dbReference>
<proteinExistence type="predicted"/>
<feature type="domain" description="Formyl transferase C-terminal" evidence="1">
    <location>
        <begin position="89"/>
        <end position="172"/>
    </location>
</feature>
<keyword evidence="3" id="KW-0808">Transferase</keyword>
<name>A0A451AT42_9GAMM</name>
<dbReference type="PANTHER" id="PTHR43388:SF1">
    <property type="entry name" value="HYDROGENASE MATURATION FACTOR HOXX"/>
    <property type="match status" value="1"/>
</dbReference>
<dbReference type="Gene3D" id="3.40.50.12230">
    <property type="match status" value="1"/>
</dbReference>
<dbReference type="CDD" id="cd08701">
    <property type="entry name" value="FMT_C_HypX"/>
    <property type="match status" value="1"/>
</dbReference>
<dbReference type="EMBL" id="CAADGD010000011">
    <property type="protein sequence ID" value="VFK69196.1"/>
    <property type="molecule type" value="Genomic_DNA"/>
</dbReference>
<accession>A0A451AT42</accession>
<dbReference type="PANTHER" id="PTHR43388">
    <property type="entry name" value="HYDROGENASE MATURATION FACTOR HOXX"/>
    <property type="match status" value="1"/>
</dbReference>
<dbReference type="InterPro" id="IPR011034">
    <property type="entry name" value="Formyl_transferase-like_C_sf"/>
</dbReference>